<dbReference type="Proteomes" id="UP001193734">
    <property type="component" value="Unassembled WGS sequence"/>
</dbReference>
<reference evidence="1 2" key="1">
    <citation type="submission" date="2020-05" db="EMBL/GenBank/DDBJ databases">
        <title>Distinct polysaccharide utilization as determinants for interspecies competition between intestinal Prevotella spp.</title>
        <authorList>
            <person name="Galvez E.J.C."/>
            <person name="Iljazovic A."/>
            <person name="Strowig T."/>
        </authorList>
    </citation>
    <scope>NUCLEOTIDE SEQUENCE [LARGE SCALE GENOMIC DNA]</scope>
    <source>
        <strain evidence="1 2">PROD</strain>
    </source>
</reference>
<evidence type="ECO:0000313" key="1">
    <source>
        <dbReference type="EMBL" id="NPE14962.1"/>
    </source>
</evidence>
<proteinExistence type="predicted"/>
<gene>
    <name evidence="1" type="ORF">HPS55_11645</name>
</gene>
<accession>A0ABX2AW09</accession>
<sequence length="220" mass="24693">MSQQLIGTQGLMNIPSAEMNPEGTFEGGMNLLQKRMMVDVYDYYTGLYYINFTPFSFVELTFRETLRKTRKSATNPKMGYYQQDRSTTLRLRPVREKDGKWWPSVVVGVNDIYSDHGNSEYAAVYGVITKNVRLGGMVNVGATLGYAHPIDDGVTYDGVFGGISVSPISFDNLKIMAEYDTRGINVGASVVLFRHLRAMCLTRDFEGVCGGLSYLYTIKY</sequence>
<dbReference type="EMBL" id="JABKKE010000022">
    <property type="protein sequence ID" value="NPE14962.1"/>
    <property type="molecule type" value="Genomic_DNA"/>
</dbReference>
<comment type="caution">
    <text evidence="1">The sequence shown here is derived from an EMBL/GenBank/DDBJ whole genome shotgun (WGS) entry which is preliminary data.</text>
</comment>
<protein>
    <submittedName>
        <fullName evidence="1">Uncharacterized protein</fullName>
    </submittedName>
</protein>
<dbReference type="RefSeq" id="WP_172178322.1">
    <property type="nucleotide sequence ID" value="NZ_CASGIA010000023.1"/>
</dbReference>
<dbReference type="InterPro" id="IPR010344">
    <property type="entry name" value="YbjH"/>
</dbReference>
<organism evidence="1 2">
    <name type="scientific">Xylanibacter rodentium</name>
    <dbReference type="NCBI Taxonomy" id="2736289"/>
    <lineage>
        <taxon>Bacteria</taxon>
        <taxon>Pseudomonadati</taxon>
        <taxon>Bacteroidota</taxon>
        <taxon>Bacteroidia</taxon>
        <taxon>Bacteroidales</taxon>
        <taxon>Prevotellaceae</taxon>
        <taxon>Xylanibacter</taxon>
    </lineage>
</organism>
<dbReference type="GeneID" id="82158418"/>
<keyword evidence="2" id="KW-1185">Reference proteome</keyword>
<evidence type="ECO:0000313" key="2">
    <source>
        <dbReference type="Proteomes" id="UP001193734"/>
    </source>
</evidence>
<dbReference type="Pfam" id="PF06082">
    <property type="entry name" value="YjbH"/>
    <property type="match status" value="1"/>
</dbReference>
<name>A0ABX2AW09_9BACT</name>